<keyword evidence="1" id="KW-1133">Transmembrane helix</keyword>
<protein>
    <recommendedName>
        <fullName evidence="4">ATP synthase F0 subunit 8</fullName>
    </recommendedName>
</protein>
<keyword evidence="1" id="KW-0472">Membrane</keyword>
<evidence type="ECO:0000256" key="1">
    <source>
        <dbReference type="SAM" id="Phobius"/>
    </source>
</evidence>
<evidence type="ECO:0000313" key="2">
    <source>
        <dbReference type="EMBL" id="MDR5907845.1"/>
    </source>
</evidence>
<accession>A0ABU1HMR2</accession>
<dbReference type="EMBL" id="JARWAM010000034">
    <property type="protein sequence ID" value="MDR5907845.1"/>
    <property type="molecule type" value="Genomic_DNA"/>
</dbReference>
<keyword evidence="1" id="KW-0812">Transmembrane</keyword>
<organism evidence="2 3">
    <name type="scientific">Franzmannia qiaohouensis</name>
    <dbReference type="NCBI Taxonomy" id="1329370"/>
    <lineage>
        <taxon>Bacteria</taxon>
        <taxon>Pseudomonadati</taxon>
        <taxon>Pseudomonadota</taxon>
        <taxon>Gammaproteobacteria</taxon>
        <taxon>Oceanospirillales</taxon>
        <taxon>Halomonadaceae</taxon>
        <taxon>Franzmannia</taxon>
    </lineage>
</organism>
<gene>
    <name evidence="2" type="ORF">QC821_21450</name>
</gene>
<reference evidence="2 3" key="1">
    <citation type="submission" date="2023-04" db="EMBL/GenBank/DDBJ databases">
        <title>A long-awaited taxogenomic arrangement of the family Halomonadaceae.</title>
        <authorList>
            <person name="De La Haba R."/>
            <person name="Chuvochina M."/>
            <person name="Wittouck S."/>
            <person name="Arahal D.R."/>
            <person name="Sanchez-Porro C."/>
            <person name="Hugenholtz P."/>
            <person name="Ventosa A."/>
        </authorList>
    </citation>
    <scope>NUCLEOTIDE SEQUENCE [LARGE SCALE GENOMIC DNA]</scope>
    <source>
        <strain evidence="2 3">DSM 26770</strain>
    </source>
</reference>
<proteinExistence type="predicted"/>
<dbReference type="RefSeq" id="WP_309725527.1">
    <property type="nucleotide sequence ID" value="NZ_JARWAM010000034.1"/>
</dbReference>
<evidence type="ECO:0008006" key="4">
    <source>
        <dbReference type="Google" id="ProtNLM"/>
    </source>
</evidence>
<sequence>MEYFSLFVIGLFFAIVIFYLVVKSKVGDMPRFSEDEMASKISSRERWIDWYHLQPEYKKTEKLKMKYFTKYVEMRELQLEGQKFTAIRKDIDISEEGRSSLKEYFPIAQKEIDLVKSGVDPEEARSIAFKGTRYENL</sequence>
<dbReference type="Proteomes" id="UP001251374">
    <property type="component" value="Unassembled WGS sequence"/>
</dbReference>
<name>A0ABU1HMR2_9GAMM</name>
<feature type="transmembrane region" description="Helical" evidence="1">
    <location>
        <begin position="6"/>
        <end position="22"/>
    </location>
</feature>
<keyword evidence="3" id="KW-1185">Reference proteome</keyword>
<evidence type="ECO:0000313" key="3">
    <source>
        <dbReference type="Proteomes" id="UP001251374"/>
    </source>
</evidence>
<comment type="caution">
    <text evidence="2">The sequence shown here is derived from an EMBL/GenBank/DDBJ whole genome shotgun (WGS) entry which is preliminary data.</text>
</comment>